<dbReference type="PANTHER" id="PTHR19372">
    <property type="entry name" value="SULFITE REDUCTASE"/>
    <property type="match status" value="1"/>
</dbReference>
<keyword evidence="2" id="KW-1133">Transmembrane helix</keyword>
<accession>A0A9Q9IGA8</accession>
<feature type="transmembrane region" description="Helical" evidence="2">
    <location>
        <begin position="108"/>
        <end position="126"/>
    </location>
</feature>
<feature type="transmembrane region" description="Helical" evidence="2">
    <location>
        <begin position="22"/>
        <end position="44"/>
    </location>
</feature>
<dbReference type="PANTHER" id="PTHR19372:SF7">
    <property type="entry name" value="SULFITE OXIDASE, MITOCHONDRIAL"/>
    <property type="match status" value="1"/>
</dbReference>
<dbReference type="GO" id="GO:0006790">
    <property type="term" value="P:sulfur compound metabolic process"/>
    <property type="evidence" value="ECO:0007669"/>
    <property type="project" value="TreeGrafter"/>
</dbReference>
<keyword evidence="5" id="KW-1185">Reference proteome</keyword>
<gene>
    <name evidence="4" type="ORF">Daura_47765</name>
</gene>
<dbReference type="RefSeq" id="WP_052386268.1">
    <property type="nucleotide sequence ID" value="NZ_CP073767.1"/>
</dbReference>
<dbReference type="Gene3D" id="3.90.420.10">
    <property type="entry name" value="Oxidoreductase, molybdopterin-binding domain"/>
    <property type="match status" value="1"/>
</dbReference>
<feature type="transmembrane region" description="Helical" evidence="2">
    <location>
        <begin position="166"/>
        <end position="189"/>
    </location>
</feature>
<keyword evidence="2" id="KW-0812">Transmembrane</keyword>
<evidence type="ECO:0000313" key="5">
    <source>
        <dbReference type="Proteomes" id="UP001058003"/>
    </source>
</evidence>
<dbReference type="InterPro" id="IPR036374">
    <property type="entry name" value="OxRdtase_Mopterin-bd_sf"/>
</dbReference>
<evidence type="ECO:0000259" key="3">
    <source>
        <dbReference type="Pfam" id="PF00174"/>
    </source>
</evidence>
<dbReference type="KEGG" id="daur:Daura_47765"/>
<dbReference type="OrthoDB" id="9795587at2"/>
<dbReference type="Pfam" id="PF17957">
    <property type="entry name" value="Big_7"/>
    <property type="match status" value="1"/>
</dbReference>
<feature type="domain" description="Oxidoreductase molybdopterin-binding" evidence="3">
    <location>
        <begin position="242"/>
        <end position="394"/>
    </location>
</feature>
<protein>
    <submittedName>
        <fullName evidence="4">Molybdopterin-dependent oxidoreductase</fullName>
    </submittedName>
</protein>
<organism evidence="4 5">
    <name type="scientific">Dactylosporangium aurantiacum</name>
    <dbReference type="NCBI Taxonomy" id="35754"/>
    <lineage>
        <taxon>Bacteria</taxon>
        <taxon>Bacillati</taxon>
        <taxon>Actinomycetota</taxon>
        <taxon>Actinomycetes</taxon>
        <taxon>Micromonosporales</taxon>
        <taxon>Micromonosporaceae</taxon>
        <taxon>Dactylosporangium</taxon>
    </lineage>
</organism>
<dbReference type="InterPro" id="IPR014756">
    <property type="entry name" value="Ig_E-set"/>
</dbReference>
<dbReference type="AlphaFoldDB" id="A0A9Q9IGA8"/>
<dbReference type="GO" id="GO:0043546">
    <property type="term" value="F:molybdopterin cofactor binding"/>
    <property type="evidence" value="ECO:0007669"/>
    <property type="project" value="TreeGrafter"/>
</dbReference>
<dbReference type="EMBL" id="CP073767">
    <property type="protein sequence ID" value="UWZ54093.1"/>
    <property type="molecule type" value="Genomic_DNA"/>
</dbReference>
<feature type="region of interest" description="Disordered" evidence="1">
    <location>
        <begin position="485"/>
        <end position="515"/>
    </location>
</feature>
<feature type="transmembrane region" description="Helical" evidence="2">
    <location>
        <begin position="81"/>
        <end position="101"/>
    </location>
</feature>
<dbReference type="InterPro" id="IPR000572">
    <property type="entry name" value="OxRdtase_Mopterin-bd_dom"/>
</dbReference>
<keyword evidence="2" id="KW-0472">Membrane</keyword>
<proteinExistence type="predicted"/>
<evidence type="ECO:0000256" key="2">
    <source>
        <dbReference type="SAM" id="Phobius"/>
    </source>
</evidence>
<dbReference type="GO" id="GO:0020037">
    <property type="term" value="F:heme binding"/>
    <property type="evidence" value="ECO:0007669"/>
    <property type="project" value="TreeGrafter"/>
</dbReference>
<dbReference type="Pfam" id="PF00174">
    <property type="entry name" value="Oxidored_molyb"/>
    <property type="match status" value="1"/>
</dbReference>
<feature type="transmembrane region" description="Helical" evidence="2">
    <location>
        <begin position="132"/>
        <end position="154"/>
    </location>
</feature>
<reference evidence="4" key="1">
    <citation type="submission" date="2021-04" db="EMBL/GenBank/DDBJ databases">
        <title>Dactylosporangium aurantiacum NRRL B-8018 full assembly.</title>
        <authorList>
            <person name="Hartkoorn R.C."/>
            <person name="Beaudoing E."/>
            <person name="Hot D."/>
        </authorList>
    </citation>
    <scope>NUCLEOTIDE SEQUENCE</scope>
    <source>
        <strain evidence="4">NRRL B-8018</strain>
    </source>
</reference>
<sequence>MLTALGGRCPAAQTGAVQTPRFAAFAGLAAAAVALGVAEVVAILTGATTSPLVSVGGVVIDAVPASVKDFAVAVFYTYDKLALQVGTLLILAVFAAGVGILATRRMVYGYAGIGLFALVGAAAALTRHDAPWYAFVPTLVGAAAGAGVLRWLLVRPPVQTIDERRVFLRAAGGTLAAAFVAGLTARWWATRRGVQADRAAVRIPAVPDTAAPLPPQADAGLPDLAPFVTPNKDFYLIDTTLVVPQVSPDDWTLRIHGRVEKPLTLNFKELLARPMIERYVTLACVSNDVGGGLIGNAKWQGVRIADLLDEVRPKAGADQVVSRSVDGFTAGTPTALLRDGRDAMLAIAMNGEPLPIEHGFPVRMVVPGLYGYVSATKWLAELELTSFADFDAYWIKRGWAREGPIKTQSRIDTPRDGGNPAAGPVTIAGVAWAQHRGISKVEVRVDGGPWQEATLAAVPSIDTWRQWTLRWTATPGRHRLTVRATDNGGDTQTEAVAPPDPDGATGWHSVQVDVR</sequence>
<name>A0A9Q9IGA8_9ACTN</name>
<evidence type="ECO:0000313" key="4">
    <source>
        <dbReference type="EMBL" id="UWZ54093.1"/>
    </source>
</evidence>
<dbReference type="SUPFAM" id="SSF81296">
    <property type="entry name" value="E set domains"/>
    <property type="match status" value="1"/>
</dbReference>
<dbReference type="SUPFAM" id="SSF56524">
    <property type="entry name" value="Oxidoreductase molybdopterin-binding domain"/>
    <property type="match status" value="1"/>
</dbReference>
<dbReference type="Gene3D" id="2.60.40.650">
    <property type="match status" value="1"/>
</dbReference>
<dbReference type="GO" id="GO:0008482">
    <property type="term" value="F:sulfite oxidase activity"/>
    <property type="evidence" value="ECO:0007669"/>
    <property type="project" value="TreeGrafter"/>
</dbReference>
<dbReference type="Proteomes" id="UP001058003">
    <property type="component" value="Chromosome"/>
</dbReference>
<evidence type="ECO:0000256" key="1">
    <source>
        <dbReference type="SAM" id="MobiDB-lite"/>
    </source>
</evidence>